<reference evidence="3" key="1">
    <citation type="submission" date="2016-10" db="EMBL/GenBank/DDBJ databases">
        <authorList>
            <person name="Wegmann U."/>
        </authorList>
    </citation>
    <scope>NUCLEOTIDE SEQUENCE [LARGE SCALE GENOMIC DNA]</scope>
</reference>
<dbReference type="Proteomes" id="UP000186323">
    <property type="component" value="Chromosome I"/>
</dbReference>
<sequence length="65" mass="7103">MLGHGDLVRAARGRPRPCTTGPRKASTRCAKAEKNGGIRERGLTWLPQGLCSIVQNVRSLTSFRL</sequence>
<feature type="region of interest" description="Disordered" evidence="1">
    <location>
        <begin position="1"/>
        <end position="33"/>
    </location>
</feature>
<accession>A0A1K1LDI3</accession>
<dbReference type="EMBL" id="LT630450">
    <property type="protein sequence ID" value="SFV72759.1"/>
    <property type="molecule type" value="Genomic_DNA"/>
</dbReference>
<protein>
    <submittedName>
        <fullName evidence="2">Uncharacterized protein</fullName>
    </submittedName>
</protein>
<name>A0A1K1LDI3_9BACT</name>
<keyword evidence="3" id="KW-1185">Reference proteome</keyword>
<gene>
    <name evidence="2" type="ORF">DESPIGER_0894</name>
</gene>
<proteinExistence type="predicted"/>
<evidence type="ECO:0000313" key="2">
    <source>
        <dbReference type="EMBL" id="SFV72759.1"/>
    </source>
</evidence>
<dbReference type="AlphaFoldDB" id="A0A1K1LDI3"/>
<organism evidence="2 3">
    <name type="scientific">Desulfovibrio piger</name>
    <dbReference type="NCBI Taxonomy" id="901"/>
    <lineage>
        <taxon>Bacteria</taxon>
        <taxon>Pseudomonadati</taxon>
        <taxon>Thermodesulfobacteriota</taxon>
        <taxon>Desulfovibrionia</taxon>
        <taxon>Desulfovibrionales</taxon>
        <taxon>Desulfovibrionaceae</taxon>
        <taxon>Desulfovibrio</taxon>
    </lineage>
</organism>
<dbReference type="KEGG" id="dpg:DESPIGER_0894"/>
<evidence type="ECO:0000313" key="3">
    <source>
        <dbReference type="Proteomes" id="UP000186323"/>
    </source>
</evidence>
<evidence type="ECO:0000256" key="1">
    <source>
        <dbReference type="SAM" id="MobiDB-lite"/>
    </source>
</evidence>